<gene>
    <name evidence="1" type="ORF">HELGO_WM47124</name>
</gene>
<evidence type="ECO:0000313" key="1">
    <source>
        <dbReference type="EMBL" id="CAA6827139.1"/>
    </source>
</evidence>
<proteinExistence type="predicted"/>
<organism evidence="1">
    <name type="scientific">uncultured Thiotrichaceae bacterium</name>
    <dbReference type="NCBI Taxonomy" id="298394"/>
    <lineage>
        <taxon>Bacteria</taxon>
        <taxon>Pseudomonadati</taxon>
        <taxon>Pseudomonadota</taxon>
        <taxon>Gammaproteobacteria</taxon>
        <taxon>Thiotrichales</taxon>
        <taxon>Thiotrichaceae</taxon>
        <taxon>environmental samples</taxon>
    </lineage>
</organism>
<reference evidence="1" key="1">
    <citation type="submission" date="2020-01" db="EMBL/GenBank/DDBJ databases">
        <authorList>
            <person name="Meier V. D."/>
            <person name="Meier V D."/>
        </authorList>
    </citation>
    <scope>NUCLEOTIDE SEQUENCE</scope>
    <source>
        <strain evidence="1">HLG_WM_MAG_09</strain>
    </source>
</reference>
<sequence length="32" mass="3677">MNAFFVHGERIAAERLFDGYFLQHDNSLSYGA</sequence>
<dbReference type="EMBL" id="CACVAT010000435">
    <property type="protein sequence ID" value="CAA6827139.1"/>
    <property type="molecule type" value="Genomic_DNA"/>
</dbReference>
<protein>
    <submittedName>
        <fullName evidence="1">Uncharacterized protein</fullName>
    </submittedName>
</protein>
<accession>A0A6S6UIL3</accession>
<dbReference type="AlphaFoldDB" id="A0A6S6UIL3"/>
<name>A0A6S6UIL3_9GAMM</name>